<reference evidence="14 15" key="1">
    <citation type="submission" date="2024-06" db="EMBL/GenBank/DDBJ databases">
        <authorList>
            <person name="Pan Q."/>
            <person name="Wen M."/>
            <person name="Jouanno E."/>
            <person name="Zahm M."/>
            <person name="Klopp C."/>
            <person name="Cabau C."/>
            <person name="Louis A."/>
            <person name="Berthelot C."/>
            <person name="Parey E."/>
            <person name="Roest Crollius H."/>
            <person name="Montfort J."/>
            <person name="Robinson-Rechavi M."/>
            <person name="Bouchez O."/>
            <person name="Lampietro C."/>
            <person name="Lopez Roques C."/>
            <person name="Donnadieu C."/>
            <person name="Postlethwait J."/>
            <person name="Bobe J."/>
            <person name="Verreycken H."/>
            <person name="Guiguen Y."/>
        </authorList>
    </citation>
    <scope>NUCLEOTIDE SEQUENCE [LARGE SCALE GENOMIC DNA]</scope>
    <source>
        <strain evidence="14">Up_M1</strain>
        <tissue evidence="14">Testis</tissue>
    </source>
</reference>
<dbReference type="CDD" id="cd00033">
    <property type="entry name" value="CCP"/>
    <property type="match status" value="3"/>
</dbReference>
<protein>
    <submittedName>
        <fullName evidence="14">Uncharacterized protein</fullName>
    </submittedName>
</protein>
<feature type="domain" description="Sushi" evidence="13">
    <location>
        <begin position="369"/>
        <end position="437"/>
    </location>
</feature>
<keyword evidence="2" id="KW-0964">Secreted</keyword>
<dbReference type="FunFam" id="2.40.10.10:FF:000054">
    <property type="entry name" value="Complement C1r subcomponent"/>
    <property type="match status" value="1"/>
</dbReference>
<dbReference type="InterPro" id="IPR001254">
    <property type="entry name" value="Trypsin_dom"/>
</dbReference>
<dbReference type="Gene3D" id="2.40.10.10">
    <property type="entry name" value="Trypsin-like serine proteases"/>
    <property type="match status" value="3"/>
</dbReference>
<keyword evidence="7" id="KW-0720">Serine protease</keyword>
<evidence type="ECO:0000256" key="9">
    <source>
        <dbReference type="ARBA" id="ARBA00023180"/>
    </source>
</evidence>
<dbReference type="PANTHER" id="PTHR24255:SF25">
    <property type="entry name" value="COMPLEMENT C1R SUBCOMPONENT"/>
    <property type="match status" value="1"/>
</dbReference>
<dbReference type="GO" id="GO:0005576">
    <property type="term" value="C:extracellular region"/>
    <property type="evidence" value="ECO:0007669"/>
    <property type="project" value="UniProtKB-SubCell"/>
</dbReference>
<sequence length="1112" mass="122529">MNCIFLQLWLLCMAVCEFWVPGCSSVVGCGKPESLLNGKVTLISGTQNQHGSIIQYHCNEPFYSLPNGAKANFKCSLDGKWKDVQRNSLIPQCIPVCGRPTVTLPKFGRIIGGKDAPPNSFPWHVFLTTSRGRGGGMVIGDYWIMTAATVLYGITMETVKVYVGVNNLNDLSNPLEVSSIHLHPKYNSSEQNYDHDIGLIHLKHLVTFNTNVMPLCLPTKDSKYTTGQNGLVSGFGSMENDMNTDALRYVPVPVVDQEKCRSSVDMAKDELKGEIIPNLTENMFCAGKPEGGKDTCQGDSGGPFILKEKEHYWAAGIVSWGIGCGEPNRYGVYTRVANYIDWINKTIEEEEQKTIKTCEFWIPGCSSVVGCGQPEPLLNGKVTFISGPQNQQGSIIQYHCNEPFYSLPNGAKVNFTCSLDGKWKDDQRNSLIPQCIPVCGRPTVTLPKFGRIIGGKDAPPNSFPWHVFLKTSQGSGGGMVIGHYWIMTAATVLYGNTMKTIKVYVGVNNLNDLSKSLEVSSIYLHPKYNGSEPNYDHDIGLIHLKHLVTYNTNVMPLCLPTKDSKYTTGQNGLVSGFGTMENDMNTDALRYVPVPVVDQERCRRSFDMAKGKLKGQIIPNLTENMFCAGKPEGGKDACQGDCGGPFILKENEHFWAAGIVSWGIGCGEPNRYGVYTRVANYIDWINKTIDEEEQRTIKTCPGIVTSNSTMTPQQNEYRHGDTVTVTCDTGSVLNTGSKEYESTCQRTGGWSPVHHCEPIDCGEPDTSSDEALQLVDPYPNARFLDEVQFKCESIYYKLEGDEKYICDANGTWISVTGQQTFPKCIAVCGTPGVAPPSYGRVIGGRDAALGEIPWQILTKVPKRGGASLISDCWAVTTASLVDGDEEGSLTFYGGLIDGLKAKDNEEGTEVMHTKKIIIHPKYVKGIADDKRTNYDHDIALLRMSSRVKLGPNVLPICLPEANGGLKVNQQGSVSGWGSTESKSKQRIVDKSQWLRHAPVGRYPQNKCEDTPTLPTNNEKMVFTENMFCAGADGKDSCRGDSGVPLFYPMLGLGNKDKRGPYRLVGIVSWGSPCDSETGLKKGYYTKVENYLDWIKETIMKEEQDEEQLKHAK</sequence>
<feature type="chain" id="PRO_5044774541" evidence="11">
    <location>
        <begin position="26"/>
        <end position="1112"/>
    </location>
</feature>
<dbReference type="CDD" id="cd00190">
    <property type="entry name" value="Tryp_SPc"/>
    <property type="match status" value="3"/>
</dbReference>
<name>A0ABD0WXF1_UMBPY</name>
<dbReference type="Proteomes" id="UP001557470">
    <property type="component" value="Unassembled WGS sequence"/>
</dbReference>
<dbReference type="InterPro" id="IPR001314">
    <property type="entry name" value="Peptidase_S1A"/>
</dbReference>
<feature type="domain" description="Peptidase S1" evidence="12">
    <location>
        <begin position="110"/>
        <end position="348"/>
    </location>
</feature>
<evidence type="ECO:0000313" key="15">
    <source>
        <dbReference type="Proteomes" id="UP001557470"/>
    </source>
</evidence>
<evidence type="ECO:0000256" key="10">
    <source>
        <dbReference type="PROSITE-ProRule" id="PRU00302"/>
    </source>
</evidence>
<evidence type="ECO:0000259" key="12">
    <source>
        <dbReference type="PROSITE" id="PS50240"/>
    </source>
</evidence>
<dbReference type="SMART" id="SM00020">
    <property type="entry name" value="Tryp_SPc"/>
    <property type="match status" value="3"/>
</dbReference>
<dbReference type="EMBL" id="JAGEUA010000004">
    <property type="protein sequence ID" value="KAL0985105.1"/>
    <property type="molecule type" value="Genomic_DNA"/>
</dbReference>
<keyword evidence="8" id="KW-1015">Disulfide bond</keyword>
<evidence type="ECO:0000256" key="1">
    <source>
        <dbReference type="ARBA" id="ARBA00004613"/>
    </source>
</evidence>
<dbReference type="SUPFAM" id="SSF57535">
    <property type="entry name" value="Complement control module/SCR domain"/>
    <property type="match status" value="4"/>
</dbReference>
<keyword evidence="6" id="KW-0378">Hydrolase</keyword>
<keyword evidence="15" id="KW-1185">Reference proteome</keyword>
<evidence type="ECO:0000259" key="13">
    <source>
        <dbReference type="PROSITE" id="PS50923"/>
    </source>
</evidence>
<dbReference type="Pfam" id="PF00089">
    <property type="entry name" value="Trypsin"/>
    <property type="match status" value="3"/>
</dbReference>
<evidence type="ECO:0000256" key="4">
    <source>
        <dbReference type="ARBA" id="ARBA00022670"/>
    </source>
</evidence>
<dbReference type="PANTHER" id="PTHR24255">
    <property type="entry name" value="COMPLEMENT COMPONENT 1, S SUBCOMPONENT-RELATED"/>
    <property type="match status" value="1"/>
</dbReference>
<dbReference type="InterPro" id="IPR000436">
    <property type="entry name" value="Sushi_SCR_CCP_dom"/>
</dbReference>
<dbReference type="Pfam" id="PF00084">
    <property type="entry name" value="Sushi"/>
    <property type="match status" value="4"/>
</dbReference>
<dbReference type="Gene3D" id="2.10.70.10">
    <property type="entry name" value="Complement Module, domain 1"/>
    <property type="match status" value="4"/>
</dbReference>
<organism evidence="14 15">
    <name type="scientific">Umbra pygmaea</name>
    <name type="common">Eastern mudminnow</name>
    <dbReference type="NCBI Taxonomy" id="75934"/>
    <lineage>
        <taxon>Eukaryota</taxon>
        <taxon>Metazoa</taxon>
        <taxon>Chordata</taxon>
        <taxon>Craniata</taxon>
        <taxon>Vertebrata</taxon>
        <taxon>Euteleostomi</taxon>
        <taxon>Actinopterygii</taxon>
        <taxon>Neopterygii</taxon>
        <taxon>Teleostei</taxon>
        <taxon>Protacanthopterygii</taxon>
        <taxon>Esociformes</taxon>
        <taxon>Umbridae</taxon>
        <taxon>Umbra</taxon>
    </lineage>
</organism>
<dbReference type="InterPro" id="IPR043504">
    <property type="entry name" value="Peptidase_S1_PA_chymotrypsin"/>
</dbReference>
<dbReference type="FunFam" id="2.10.70.10:FF:000016">
    <property type="entry name" value="Mannan-binding lectin serine protease 1"/>
    <property type="match status" value="3"/>
</dbReference>
<keyword evidence="5 11" id="KW-0732">Signal</keyword>
<keyword evidence="9" id="KW-0325">Glycoprotein</keyword>
<dbReference type="InterPro" id="IPR035976">
    <property type="entry name" value="Sushi/SCR/CCP_sf"/>
</dbReference>
<dbReference type="PRINTS" id="PR00722">
    <property type="entry name" value="CHYMOTRYPSIN"/>
</dbReference>
<comment type="caution">
    <text evidence="14">The sequence shown here is derived from an EMBL/GenBank/DDBJ whole genome shotgun (WGS) entry which is preliminary data.</text>
</comment>
<evidence type="ECO:0000256" key="5">
    <source>
        <dbReference type="ARBA" id="ARBA00022729"/>
    </source>
</evidence>
<dbReference type="InterPro" id="IPR033116">
    <property type="entry name" value="TRYPSIN_SER"/>
</dbReference>
<dbReference type="FunFam" id="2.40.10.10:FF:000003">
    <property type="entry name" value="Transmembrane serine protease 3"/>
    <property type="match status" value="2"/>
</dbReference>
<evidence type="ECO:0000256" key="6">
    <source>
        <dbReference type="ARBA" id="ARBA00022801"/>
    </source>
</evidence>
<dbReference type="AlphaFoldDB" id="A0ABD0WXF1"/>
<comment type="caution">
    <text evidence="10">Lacks conserved residue(s) required for the propagation of feature annotation.</text>
</comment>
<accession>A0ABD0WXF1</accession>
<dbReference type="GO" id="GO:0006508">
    <property type="term" value="P:proteolysis"/>
    <property type="evidence" value="ECO:0007669"/>
    <property type="project" value="UniProtKB-KW"/>
</dbReference>
<feature type="domain" description="Peptidase S1" evidence="12">
    <location>
        <begin position="452"/>
        <end position="690"/>
    </location>
</feature>
<feature type="domain" description="Sushi" evidence="13">
    <location>
        <begin position="759"/>
        <end position="826"/>
    </location>
</feature>
<evidence type="ECO:0000256" key="7">
    <source>
        <dbReference type="ARBA" id="ARBA00022825"/>
    </source>
</evidence>
<gene>
    <name evidence="14" type="ORF">UPYG_G00152960</name>
</gene>
<dbReference type="SUPFAM" id="SSF50494">
    <property type="entry name" value="Trypsin-like serine proteases"/>
    <property type="match status" value="3"/>
</dbReference>
<evidence type="ECO:0000256" key="11">
    <source>
        <dbReference type="SAM" id="SignalP"/>
    </source>
</evidence>
<evidence type="ECO:0000256" key="8">
    <source>
        <dbReference type="ARBA" id="ARBA00023157"/>
    </source>
</evidence>
<feature type="signal peptide" evidence="11">
    <location>
        <begin position="1"/>
        <end position="25"/>
    </location>
</feature>
<evidence type="ECO:0000256" key="3">
    <source>
        <dbReference type="ARBA" id="ARBA00022659"/>
    </source>
</evidence>
<feature type="domain" description="Sushi" evidence="13">
    <location>
        <begin position="27"/>
        <end position="95"/>
    </location>
</feature>
<comment type="subcellular location">
    <subcellularLocation>
        <location evidence="1">Secreted</location>
    </subcellularLocation>
</comment>
<proteinExistence type="predicted"/>
<feature type="domain" description="Sushi" evidence="13">
    <location>
        <begin position="698"/>
        <end position="758"/>
    </location>
</feature>
<feature type="domain" description="Peptidase S1" evidence="12">
    <location>
        <begin position="841"/>
        <end position="1099"/>
    </location>
</feature>
<evidence type="ECO:0000313" key="14">
    <source>
        <dbReference type="EMBL" id="KAL0985105.1"/>
    </source>
</evidence>
<dbReference type="InterPro" id="IPR009003">
    <property type="entry name" value="Peptidase_S1_PA"/>
</dbReference>
<dbReference type="PROSITE" id="PS00135">
    <property type="entry name" value="TRYPSIN_SER"/>
    <property type="match status" value="1"/>
</dbReference>
<dbReference type="PROSITE" id="PS50923">
    <property type="entry name" value="SUSHI"/>
    <property type="match status" value="4"/>
</dbReference>
<keyword evidence="3 10" id="KW-0768">Sushi</keyword>
<dbReference type="GO" id="GO:0004252">
    <property type="term" value="F:serine-type endopeptidase activity"/>
    <property type="evidence" value="ECO:0007669"/>
    <property type="project" value="UniProtKB-ARBA"/>
</dbReference>
<evidence type="ECO:0000256" key="2">
    <source>
        <dbReference type="ARBA" id="ARBA00022525"/>
    </source>
</evidence>
<keyword evidence="4" id="KW-0645">Protease</keyword>
<dbReference type="SMART" id="SM00032">
    <property type="entry name" value="CCP"/>
    <property type="match status" value="4"/>
</dbReference>
<dbReference type="PROSITE" id="PS50240">
    <property type="entry name" value="TRYPSIN_DOM"/>
    <property type="match status" value="3"/>
</dbReference>